<dbReference type="AlphaFoldDB" id="A0AAP0Q0H8"/>
<proteinExistence type="predicted"/>
<comment type="caution">
    <text evidence="1">The sequence shown here is derived from an EMBL/GenBank/DDBJ whole genome shotgun (WGS) entry which is preliminary data.</text>
</comment>
<name>A0AAP0Q0H8_9MAGN</name>
<gene>
    <name evidence="1" type="ORF">Syun_003735</name>
</gene>
<dbReference type="Proteomes" id="UP001420932">
    <property type="component" value="Unassembled WGS sequence"/>
</dbReference>
<organism evidence="1 2">
    <name type="scientific">Stephania yunnanensis</name>
    <dbReference type="NCBI Taxonomy" id="152371"/>
    <lineage>
        <taxon>Eukaryota</taxon>
        <taxon>Viridiplantae</taxon>
        <taxon>Streptophyta</taxon>
        <taxon>Embryophyta</taxon>
        <taxon>Tracheophyta</taxon>
        <taxon>Spermatophyta</taxon>
        <taxon>Magnoliopsida</taxon>
        <taxon>Ranunculales</taxon>
        <taxon>Menispermaceae</taxon>
        <taxon>Menispermoideae</taxon>
        <taxon>Cissampelideae</taxon>
        <taxon>Stephania</taxon>
    </lineage>
</organism>
<reference evidence="1 2" key="1">
    <citation type="submission" date="2024-01" db="EMBL/GenBank/DDBJ databases">
        <title>Genome assemblies of Stephania.</title>
        <authorList>
            <person name="Yang L."/>
        </authorList>
    </citation>
    <scope>NUCLEOTIDE SEQUENCE [LARGE SCALE GENOMIC DNA]</scope>
    <source>
        <strain evidence="1">YNDBR</strain>
        <tissue evidence="1">Leaf</tissue>
    </source>
</reference>
<protein>
    <submittedName>
        <fullName evidence="1">Uncharacterized protein</fullName>
    </submittedName>
</protein>
<sequence length="244" mass="26508">MPYYPNFNSHSFKKPISPPTVLLICSIFLIALYESPSSTLSIVCTYSIPLSTMYGSSVCPLHRMRLLRPPSPLCALPLFALSTVCSSSVHRVHLLYSPSPQCALPLSTLSIVCTSSIRPLHRVHLLCSPSPSCSPFLPCSEGDHSNFLKSFIIGSVVFNILVGFKPRSFSPVFPIVGEIQAKLVRSTLRLGSLARKKTRYADPKLIGNAHGLWCEYLSSSTIATTSEASSLGWDGSNLFTTVAA</sequence>
<accession>A0AAP0Q0H8</accession>
<keyword evidence="2" id="KW-1185">Reference proteome</keyword>
<evidence type="ECO:0000313" key="1">
    <source>
        <dbReference type="EMBL" id="KAK9162833.1"/>
    </source>
</evidence>
<evidence type="ECO:0000313" key="2">
    <source>
        <dbReference type="Proteomes" id="UP001420932"/>
    </source>
</evidence>
<dbReference type="EMBL" id="JBBNAF010000002">
    <property type="protein sequence ID" value="KAK9162833.1"/>
    <property type="molecule type" value="Genomic_DNA"/>
</dbReference>